<dbReference type="RefSeq" id="WP_011465545.1">
    <property type="nucleotide sequence ID" value="NC_007908.1"/>
</dbReference>
<dbReference type="eggNOG" id="COG1752">
    <property type="taxonomic scope" value="Bacteria"/>
</dbReference>
<gene>
    <name evidence="6" type="ordered locus">Rfer_3273</name>
</gene>
<dbReference type="PANTHER" id="PTHR14226:SF57">
    <property type="entry name" value="BLR7027 PROTEIN"/>
    <property type="match status" value="1"/>
</dbReference>
<organism evidence="6 7">
    <name type="scientific">Albidiferax ferrireducens (strain ATCC BAA-621 / DSM 15236 / T118)</name>
    <name type="common">Rhodoferax ferrireducens</name>
    <dbReference type="NCBI Taxonomy" id="338969"/>
    <lineage>
        <taxon>Bacteria</taxon>
        <taxon>Pseudomonadati</taxon>
        <taxon>Pseudomonadota</taxon>
        <taxon>Betaproteobacteria</taxon>
        <taxon>Burkholderiales</taxon>
        <taxon>Comamonadaceae</taxon>
        <taxon>Rhodoferax</taxon>
    </lineage>
</organism>
<comment type="caution">
    <text evidence="4">Lacks conserved residue(s) required for the propagation of feature annotation.</text>
</comment>
<dbReference type="GO" id="GO:0016042">
    <property type="term" value="P:lipid catabolic process"/>
    <property type="evidence" value="ECO:0007669"/>
    <property type="project" value="UniProtKB-UniRule"/>
</dbReference>
<dbReference type="KEGG" id="rfr:Rfer_3273"/>
<evidence type="ECO:0000313" key="7">
    <source>
        <dbReference type="Proteomes" id="UP000008332"/>
    </source>
</evidence>
<feature type="domain" description="PNPLA" evidence="5">
    <location>
        <begin position="13"/>
        <end position="238"/>
    </location>
</feature>
<dbReference type="EMBL" id="CP000267">
    <property type="protein sequence ID" value="ABD70982.1"/>
    <property type="molecule type" value="Genomic_DNA"/>
</dbReference>
<proteinExistence type="predicted"/>
<dbReference type="AlphaFoldDB" id="Q21TC1"/>
<keyword evidence="1 4" id="KW-0378">Hydrolase</keyword>
<evidence type="ECO:0000256" key="2">
    <source>
        <dbReference type="ARBA" id="ARBA00022963"/>
    </source>
</evidence>
<feature type="short sequence motif" description="GXSXG" evidence="4">
    <location>
        <begin position="53"/>
        <end position="57"/>
    </location>
</feature>
<protein>
    <submittedName>
        <fullName evidence="6">Patatin</fullName>
    </submittedName>
</protein>
<evidence type="ECO:0000259" key="5">
    <source>
        <dbReference type="PROSITE" id="PS51635"/>
    </source>
</evidence>
<dbReference type="InterPro" id="IPR050301">
    <property type="entry name" value="NTE"/>
</dbReference>
<evidence type="ECO:0000256" key="3">
    <source>
        <dbReference type="ARBA" id="ARBA00023098"/>
    </source>
</evidence>
<evidence type="ECO:0000313" key="6">
    <source>
        <dbReference type="EMBL" id="ABD70982.1"/>
    </source>
</evidence>
<dbReference type="GO" id="GO:0016787">
    <property type="term" value="F:hydrolase activity"/>
    <property type="evidence" value="ECO:0007669"/>
    <property type="project" value="UniProtKB-UniRule"/>
</dbReference>
<dbReference type="OrthoDB" id="9798773at2"/>
<reference evidence="7" key="1">
    <citation type="submission" date="2006-02" db="EMBL/GenBank/DDBJ databases">
        <title>Complete sequence of chromosome of Rhodoferax ferrireducens DSM 15236.</title>
        <authorList>
            <person name="Copeland A."/>
            <person name="Lucas S."/>
            <person name="Lapidus A."/>
            <person name="Barry K."/>
            <person name="Detter J.C."/>
            <person name="Glavina del Rio T."/>
            <person name="Hammon N."/>
            <person name="Israni S."/>
            <person name="Pitluck S."/>
            <person name="Brettin T."/>
            <person name="Bruce D."/>
            <person name="Han C."/>
            <person name="Tapia R."/>
            <person name="Gilna P."/>
            <person name="Kiss H."/>
            <person name="Schmutz J."/>
            <person name="Larimer F."/>
            <person name="Land M."/>
            <person name="Kyrpides N."/>
            <person name="Ivanova N."/>
            <person name="Richardson P."/>
        </authorList>
    </citation>
    <scope>NUCLEOTIDE SEQUENCE [LARGE SCALE GENOMIC DNA]</scope>
    <source>
        <strain evidence="7">ATCC BAA-621 / DSM 15236 / T118</strain>
    </source>
</reference>
<dbReference type="PROSITE" id="PS51635">
    <property type="entry name" value="PNPLA"/>
    <property type="match status" value="1"/>
</dbReference>
<dbReference type="InterPro" id="IPR016035">
    <property type="entry name" value="Acyl_Trfase/lysoPLipase"/>
</dbReference>
<sequence>MPNLPPPPATTGLVLSGGGARAAYQVGVLEAIADIRKAAGVTGRTNPFPIITGTSAGAVNAAALACGADDFDTTVRLIAEVWRNIHAEQIYRSDSFSMLRSIASLRGLLALGWAVARWRHKKPRSLLDNSPLVDFLDQLVPLERLPALIRIGHLQALAVTASSYSSGEHITFFQGDAQLMPWERSQRRAVRDRITHAHLLASSAIPFVFPATPLQIDGLTQYFGDGSMRQSAPVAAAIHLGASRILVIGAGRMHEPRNEACLQTSSSYPSLAQIAGHTLSNIFLDALAVDVERMRRINQTLSLVPPEARCGSALRPVELLMIAPSQRFDTIASRHIAELPPAVRTMLGGVGVSSSPQDIKGGTLASYLLFEGGYTRELMALGHADAMRQRVEVCTFFGWVAPATADQPGELPDKPVVERRLDPLRLR</sequence>
<dbReference type="InterPro" id="IPR002641">
    <property type="entry name" value="PNPLA_dom"/>
</dbReference>
<dbReference type="PANTHER" id="PTHR14226">
    <property type="entry name" value="NEUROPATHY TARGET ESTERASE/SWISS CHEESE D.MELANOGASTER"/>
    <property type="match status" value="1"/>
</dbReference>
<name>Q21TC1_ALBFT</name>
<dbReference type="HOGENOM" id="CLU_042893_0_0_4"/>
<dbReference type="Proteomes" id="UP000008332">
    <property type="component" value="Chromosome"/>
</dbReference>
<feature type="active site" description="Proton acceptor" evidence="4">
    <location>
        <position position="225"/>
    </location>
</feature>
<keyword evidence="2 4" id="KW-0442">Lipid degradation</keyword>
<dbReference type="Gene3D" id="3.40.1090.10">
    <property type="entry name" value="Cytosolic phospholipase A2 catalytic domain"/>
    <property type="match status" value="1"/>
</dbReference>
<dbReference type="SUPFAM" id="SSF52151">
    <property type="entry name" value="FabD/lysophospholipase-like"/>
    <property type="match status" value="1"/>
</dbReference>
<keyword evidence="7" id="KW-1185">Reference proteome</keyword>
<evidence type="ECO:0000256" key="1">
    <source>
        <dbReference type="ARBA" id="ARBA00022801"/>
    </source>
</evidence>
<keyword evidence="3 4" id="KW-0443">Lipid metabolism</keyword>
<accession>Q21TC1</accession>
<dbReference type="Pfam" id="PF01734">
    <property type="entry name" value="Patatin"/>
    <property type="match status" value="1"/>
</dbReference>
<dbReference type="STRING" id="338969.Rfer_3273"/>
<feature type="active site" description="Nucleophile" evidence="4">
    <location>
        <position position="55"/>
    </location>
</feature>
<evidence type="ECO:0000256" key="4">
    <source>
        <dbReference type="PROSITE-ProRule" id="PRU01161"/>
    </source>
</evidence>